<dbReference type="Proteomes" id="UP000051790">
    <property type="component" value="Unassembled WGS sequence"/>
</dbReference>
<dbReference type="PANTHER" id="PTHR47893:SF1">
    <property type="entry name" value="REGULATORY PROTEIN PCHR"/>
    <property type="match status" value="1"/>
</dbReference>
<evidence type="ECO:0000313" key="6">
    <source>
        <dbReference type="EMBL" id="KRL44250.1"/>
    </source>
</evidence>
<dbReference type="SUPFAM" id="SSF46689">
    <property type="entry name" value="Homeodomain-like"/>
    <property type="match status" value="1"/>
</dbReference>
<comment type="caution">
    <text evidence="6">The sequence shown here is derived from an EMBL/GenBank/DDBJ whole genome shotgun (WGS) entry which is preliminary data.</text>
</comment>
<organism evidence="6 7">
    <name type="scientific">Lacticaseibacillus manihotivorans DSM 13343 = JCM 12514</name>
    <dbReference type="NCBI Taxonomy" id="1423769"/>
    <lineage>
        <taxon>Bacteria</taxon>
        <taxon>Bacillati</taxon>
        <taxon>Bacillota</taxon>
        <taxon>Bacilli</taxon>
        <taxon>Lactobacillales</taxon>
        <taxon>Lactobacillaceae</taxon>
        <taxon>Lacticaseibacillus</taxon>
    </lineage>
</organism>
<evidence type="ECO:0000256" key="2">
    <source>
        <dbReference type="ARBA" id="ARBA00023125"/>
    </source>
</evidence>
<dbReference type="GO" id="GO:0003824">
    <property type="term" value="F:catalytic activity"/>
    <property type="evidence" value="ECO:0007669"/>
    <property type="project" value="InterPro"/>
</dbReference>
<evidence type="ECO:0000256" key="3">
    <source>
        <dbReference type="ARBA" id="ARBA00023163"/>
    </source>
</evidence>
<evidence type="ECO:0000259" key="5">
    <source>
        <dbReference type="PROSITE" id="PS50991"/>
    </source>
</evidence>
<keyword evidence="2" id="KW-0238">DNA-binding</keyword>
<dbReference type="GO" id="GO:0003700">
    <property type="term" value="F:DNA-binding transcription factor activity"/>
    <property type="evidence" value="ECO:0007669"/>
    <property type="project" value="InterPro"/>
</dbReference>
<keyword evidence="7" id="KW-1185">Reference proteome</keyword>
<name>A0A0R1QPR2_9LACO</name>
<feature type="domain" description="HTH araC/xylS-type" evidence="4">
    <location>
        <begin position="1"/>
        <end position="48"/>
    </location>
</feature>
<evidence type="ECO:0008006" key="8">
    <source>
        <dbReference type="Google" id="ProtNLM"/>
    </source>
</evidence>
<dbReference type="PROSITE" id="PS50991">
    <property type="entry name" value="PYR_CT"/>
    <property type="match status" value="1"/>
</dbReference>
<dbReference type="EMBL" id="AZEU01000164">
    <property type="protein sequence ID" value="KRL44250.1"/>
    <property type="molecule type" value="Genomic_DNA"/>
</dbReference>
<sequence length="50" mass="5636">MRAAKRMLRAGHASIAEIADTLGYANPSYFCQLFRKTTNISPKQHQNQIS</sequence>
<dbReference type="Pfam" id="PF00165">
    <property type="entry name" value="HTH_AraC"/>
    <property type="match status" value="1"/>
</dbReference>
<reference evidence="6 7" key="1">
    <citation type="journal article" date="2015" name="Genome Announc.">
        <title>Expanding the biotechnology potential of lactobacilli through comparative genomics of 213 strains and associated genera.</title>
        <authorList>
            <person name="Sun Z."/>
            <person name="Harris H.M."/>
            <person name="McCann A."/>
            <person name="Guo C."/>
            <person name="Argimon S."/>
            <person name="Zhang W."/>
            <person name="Yang X."/>
            <person name="Jeffery I.B."/>
            <person name="Cooney J.C."/>
            <person name="Kagawa T.F."/>
            <person name="Liu W."/>
            <person name="Song Y."/>
            <person name="Salvetti E."/>
            <person name="Wrobel A."/>
            <person name="Rasinkangas P."/>
            <person name="Parkhill J."/>
            <person name="Rea M.C."/>
            <person name="O'Sullivan O."/>
            <person name="Ritari J."/>
            <person name="Douillard F.P."/>
            <person name="Paul Ross R."/>
            <person name="Yang R."/>
            <person name="Briner A.E."/>
            <person name="Felis G.E."/>
            <person name="de Vos W.M."/>
            <person name="Barrangou R."/>
            <person name="Klaenhammer T.R."/>
            <person name="Caufield P.W."/>
            <person name="Cui Y."/>
            <person name="Zhang H."/>
            <person name="O'Toole P.W."/>
        </authorList>
    </citation>
    <scope>NUCLEOTIDE SEQUENCE [LARGE SCALE GENOMIC DNA]</scope>
    <source>
        <strain evidence="6 7">DSM 13343</strain>
    </source>
</reference>
<dbReference type="RefSeq" id="WP_082611824.1">
    <property type="nucleotide sequence ID" value="NZ_BBAH01000035.1"/>
</dbReference>
<keyword evidence="1" id="KW-0805">Transcription regulation</keyword>
<evidence type="ECO:0000313" key="7">
    <source>
        <dbReference type="Proteomes" id="UP000051790"/>
    </source>
</evidence>
<proteinExistence type="predicted"/>
<dbReference type="InterPro" id="IPR018060">
    <property type="entry name" value="HTH_AraC"/>
</dbReference>
<dbReference type="Gene3D" id="1.10.10.60">
    <property type="entry name" value="Homeodomain-like"/>
    <property type="match status" value="1"/>
</dbReference>
<dbReference type="AlphaFoldDB" id="A0A0R1QPR2"/>
<dbReference type="InterPro" id="IPR053142">
    <property type="entry name" value="PchR_regulatory_protein"/>
</dbReference>
<dbReference type="OrthoDB" id="9816335at2"/>
<dbReference type="InterPro" id="IPR009057">
    <property type="entry name" value="Homeodomain-like_sf"/>
</dbReference>
<dbReference type="InterPro" id="IPR000891">
    <property type="entry name" value="PYR_CT"/>
</dbReference>
<accession>A0A0R1QPR2</accession>
<gene>
    <name evidence="6" type="ORF">FD01_GL001245</name>
</gene>
<keyword evidence="3" id="KW-0804">Transcription</keyword>
<dbReference type="PANTHER" id="PTHR47893">
    <property type="entry name" value="REGULATORY PROTEIN PCHR"/>
    <property type="match status" value="1"/>
</dbReference>
<dbReference type="PATRIC" id="fig|1423769.4.peg.1344"/>
<dbReference type="InterPro" id="IPR020449">
    <property type="entry name" value="Tscrpt_reg_AraC-type_HTH"/>
</dbReference>
<protein>
    <recommendedName>
        <fullName evidence="8">HTH araC/xylS-type domain-containing protein</fullName>
    </recommendedName>
</protein>
<evidence type="ECO:0000259" key="4">
    <source>
        <dbReference type="PROSITE" id="PS01124"/>
    </source>
</evidence>
<dbReference type="GO" id="GO:0043565">
    <property type="term" value="F:sequence-specific DNA binding"/>
    <property type="evidence" value="ECO:0007669"/>
    <property type="project" value="InterPro"/>
</dbReference>
<dbReference type="PROSITE" id="PS01124">
    <property type="entry name" value="HTH_ARAC_FAMILY_2"/>
    <property type="match status" value="1"/>
</dbReference>
<evidence type="ECO:0000256" key="1">
    <source>
        <dbReference type="ARBA" id="ARBA00023015"/>
    </source>
</evidence>
<dbReference type="PRINTS" id="PR00032">
    <property type="entry name" value="HTHARAC"/>
</dbReference>
<feature type="domain" description="Pyruvate carboxyltransferase" evidence="5">
    <location>
        <begin position="1"/>
        <end position="50"/>
    </location>
</feature>